<protein>
    <submittedName>
        <fullName evidence="2">RNA 2',3'-cyclic phosphodiesterase</fullName>
    </submittedName>
</protein>
<evidence type="ECO:0000256" key="1">
    <source>
        <dbReference type="ARBA" id="ARBA00022801"/>
    </source>
</evidence>
<dbReference type="NCBIfam" id="TIGR02258">
    <property type="entry name" value="2_5_ligase"/>
    <property type="match status" value="1"/>
</dbReference>
<dbReference type="InterPro" id="IPR004175">
    <property type="entry name" value="RNA_CPDase"/>
</dbReference>
<evidence type="ECO:0000313" key="3">
    <source>
        <dbReference type="Proteomes" id="UP001596013"/>
    </source>
</evidence>
<name>A0ABW0JNY9_9GAMM</name>
<dbReference type="InterPro" id="IPR009097">
    <property type="entry name" value="Cyclic_Pdiesterase"/>
</dbReference>
<organism evidence="2 3">
    <name type="scientific">Rhodanobacter umsongensis</name>
    <dbReference type="NCBI Taxonomy" id="633153"/>
    <lineage>
        <taxon>Bacteria</taxon>
        <taxon>Pseudomonadati</taxon>
        <taxon>Pseudomonadota</taxon>
        <taxon>Gammaproteobacteria</taxon>
        <taxon>Lysobacterales</taxon>
        <taxon>Rhodanobacteraceae</taxon>
        <taxon>Rhodanobacter</taxon>
    </lineage>
</organism>
<comment type="caution">
    <text evidence="2">The sequence shown here is derived from an EMBL/GenBank/DDBJ whole genome shotgun (WGS) entry which is preliminary data.</text>
</comment>
<keyword evidence="3" id="KW-1185">Reference proteome</keyword>
<proteinExistence type="predicted"/>
<dbReference type="RefSeq" id="WP_377306401.1">
    <property type="nucleotide sequence ID" value="NZ_JBHSMK010000009.1"/>
</dbReference>
<dbReference type="PANTHER" id="PTHR35561">
    <property type="entry name" value="RNA 2',3'-CYCLIC PHOSPHODIESTERASE"/>
    <property type="match status" value="1"/>
</dbReference>
<dbReference type="Gene3D" id="3.90.1140.10">
    <property type="entry name" value="Cyclic phosphodiesterase"/>
    <property type="match status" value="1"/>
</dbReference>
<gene>
    <name evidence="2" type="primary">thpR</name>
    <name evidence="2" type="ORF">ACFPME_14685</name>
</gene>
<dbReference type="PANTHER" id="PTHR35561:SF1">
    <property type="entry name" value="RNA 2',3'-CYCLIC PHOSPHODIESTERASE"/>
    <property type="match status" value="1"/>
</dbReference>
<sequence length="192" mass="20917">MSQQAPLPGFAPVAATDRLFLALFPDREIAAQIATLAAAQCAHHGLRGRPLATERFHVTLFHLGDSAGLRQDVVDAASRAASRVQAASFELVFDRVASFAGRRDKLPFVLKADGGNAALRAFHAELAGRLREVGLAHFARESFEPHVTLAYDARTISPEAVSPVRWRAREFVLIHSLLGQSRHVPLARWALA</sequence>
<reference evidence="3" key="1">
    <citation type="journal article" date="2019" name="Int. J. Syst. Evol. Microbiol.">
        <title>The Global Catalogue of Microorganisms (GCM) 10K type strain sequencing project: providing services to taxonomists for standard genome sequencing and annotation.</title>
        <authorList>
            <consortium name="The Broad Institute Genomics Platform"/>
            <consortium name="The Broad Institute Genome Sequencing Center for Infectious Disease"/>
            <person name="Wu L."/>
            <person name="Ma J."/>
        </authorList>
    </citation>
    <scope>NUCLEOTIDE SEQUENCE [LARGE SCALE GENOMIC DNA]</scope>
    <source>
        <strain evidence="3">JCM 17130</strain>
    </source>
</reference>
<evidence type="ECO:0000313" key="2">
    <source>
        <dbReference type="EMBL" id="MFC5437807.1"/>
    </source>
</evidence>
<dbReference type="EMBL" id="JBHSMK010000009">
    <property type="protein sequence ID" value="MFC5437807.1"/>
    <property type="molecule type" value="Genomic_DNA"/>
</dbReference>
<dbReference type="SUPFAM" id="SSF55144">
    <property type="entry name" value="LigT-like"/>
    <property type="match status" value="1"/>
</dbReference>
<accession>A0ABW0JNY9</accession>
<dbReference type="Proteomes" id="UP001596013">
    <property type="component" value="Unassembled WGS sequence"/>
</dbReference>
<keyword evidence="1" id="KW-0378">Hydrolase</keyword>
<dbReference type="Pfam" id="PF13563">
    <property type="entry name" value="2_5_RNA_ligase2"/>
    <property type="match status" value="1"/>
</dbReference>